<name>A0A4D6NST9_VIGUN</name>
<dbReference type="AlphaFoldDB" id="A0A4D6NST9"/>
<proteinExistence type="predicted"/>
<sequence length="125" mass="14029">MSKKLFDNFSLFAINNGITIPMKSIDTTSNFESTQQSTKQTDIETITSEIHSPRCVKRKGRPRSMRKQSRCEKGPRTKRSSNRKEGVSFQNSVTLTTSIILPPNVSIPPTPRLSVNHDADINIPI</sequence>
<reference evidence="2 3" key="1">
    <citation type="submission" date="2019-04" db="EMBL/GenBank/DDBJ databases">
        <title>An improved genome assembly and genetic linkage map for asparagus bean, Vigna unguiculata ssp. sesquipedialis.</title>
        <authorList>
            <person name="Xia Q."/>
            <person name="Zhang R."/>
            <person name="Dong Y."/>
        </authorList>
    </citation>
    <scope>NUCLEOTIDE SEQUENCE [LARGE SCALE GENOMIC DNA]</scope>
    <source>
        <tissue evidence="2">Leaf</tissue>
    </source>
</reference>
<evidence type="ECO:0000256" key="1">
    <source>
        <dbReference type="SAM" id="MobiDB-lite"/>
    </source>
</evidence>
<gene>
    <name evidence="2" type="ORF">DEO72_LG11g1833</name>
</gene>
<keyword evidence="3" id="KW-1185">Reference proteome</keyword>
<evidence type="ECO:0000313" key="2">
    <source>
        <dbReference type="EMBL" id="QCE14827.1"/>
    </source>
</evidence>
<protein>
    <submittedName>
        <fullName evidence="2">Uncharacterized protein</fullName>
    </submittedName>
</protein>
<organism evidence="2 3">
    <name type="scientific">Vigna unguiculata</name>
    <name type="common">Cowpea</name>
    <dbReference type="NCBI Taxonomy" id="3917"/>
    <lineage>
        <taxon>Eukaryota</taxon>
        <taxon>Viridiplantae</taxon>
        <taxon>Streptophyta</taxon>
        <taxon>Embryophyta</taxon>
        <taxon>Tracheophyta</taxon>
        <taxon>Spermatophyta</taxon>
        <taxon>Magnoliopsida</taxon>
        <taxon>eudicotyledons</taxon>
        <taxon>Gunneridae</taxon>
        <taxon>Pentapetalae</taxon>
        <taxon>rosids</taxon>
        <taxon>fabids</taxon>
        <taxon>Fabales</taxon>
        <taxon>Fabaceae</taxon>
        <taxon>Papilionoideae</taxon>
        <taxon>50 kb inversion clade</taxon>
        <taxon>NPAAA clade</taxon>
        <taxon>indigoferoid/millettioid clade</taxon>
        <taxon>Phaseoleae</taxon>
        <taxon>Vigna</taxon>
    </lineage>
</organism>
<accession>A0A4D6NST9</accession>
<feature type="region of interest" description="Disordered" evidence="1">
    <location>
        <begin position="53"/>
        <end position="93"/>
    </location>
</feature>
<dbReference type="EMBL" id="CP039355">
    <property type="protein sequence ID" value="QCE14827.1"/>
    <property type="molecule type" value="Genomic_DNA"/>
</dbReference>
<dbReference type="Proteomes" id="UP000501690">
    <property type="component" value="Linkage Group LG11"/>
</dbReference>
<evidence type="ECO:0000313" key="3">
    <source>
        <dbReference type="Proteomes" id="UP000501690"/>
    </source>
</evidence>
<feature type="compositionally biased region" description="Basic residues" evidence="1">
    <location>
        <begin position="54"/>
        <end position="68"/>
    </location>
</feature>